<reference evidence="3 4" key="1">
    <citation type="submission" date="2018-06" db="EMBL/GenBank/DDBJ databases">
        <title>Genome Sequence of the Brown Rot Fungal Pathogen Monilinia fructigena.</title>
        <authorList>
            <person name="Landi L."/>
            <person name="De Miccolis Angelini R.M."/>
            <person name="Pollastro S."/>
            <person name="Abate D."/>
            <person name="Faretra F."/>
            <person name="Romanazzi G."/>
        </authorList>
    </citation>
    <scope>NUCLEOTIDE SEQUENCE [LARGE SCALE GENOMIC DNA]</scope>
    <source>
        <strain evidence="3 4">Mfrg269</strain>
    </source>
</reference>
<feature type="transmembrane region" description="Helical" evidence="1">
    <location>
        <begin position="315"/>
        <end position="336"/>
    </location>
</feature>
<keyword evidence="4" id="KW-1185">Reference proteome</keyword>
<evidence type="ECO:0000259" key="2">
    <source>
        <dbReference type="Pfam" id="PF20237"/>
    </source>
</evidence>
<name>A0A395IT61_9HELO</name>
<dbReference type="PANTHER" id="PTHR34502">
    <property type="entry name" value="DUF6594 DOMAIN-CONTAINING PROTEIN-RELATED"/>
    <property type="match status" value="1"/>
</dbReference>
<feature type="domain" description="DUF6594" evidence="2">
    <location>
        <begin position="81"/>
        <end position="349"/>
    </location>
</feature>
<proteinExistence type="predicted"/>
<accession>A0A395IT61</accession>
<dbReference type="Pfam" id="PF20237">
    <property type="entry name" value="DUF6594"/>
    <property type="match status" value="1"/>
</dbReference>
<dbReference type="InterPro" id="IPR046529">
    <property type="entry name" value="DUF6594"/>
</dbReference>
<gene>
    <name evidence="3" type="ORF">DID88_004670</name>
</gene>
<evidence type="ECO:0000313" key="3">
    <source>
        <dbReference type="EMBL" id="RAL62828.1"/>
    </source>
</evidence>
<feature type="transmembrane region" description="Helical" evidence="1">
    <location>
        <begin position="281"/>
        <end position="303"/>
    </location>
</feature>
<keyword evidence="1" id="KW-1133">Transmembrane helix</keyword>
<dbReference type="PANTHER" id="PTHR34502:SF3">
    <property type="entry name" value="DUF6594 DOMAIN-CONTAINING PROTEIN"/>
    <property type="match status" value="1"/>
</dbReference>
<dbReference type="Proteomes" id="UP000249056">
    <property type="component" value="Unassembled WGS sequence"/>
</dbReference>
<keyword evidence="1" id="KW-0812">Transmembrane</keyword>
<keyword evidence="1" id="KW-0472">Membrane</keyword>
<evidence type="ECO:0000313" key="4">
    <source>
        <dbReference type="Proteomes" id="UP000249056"/>
    </source>
</evidence>
<organism evidence="3 4">
    <name type="scientific">Monilinia fructigena</name>
    <dbReference type="NCBI Taxonomy" id="38457"/>
    <lineage>
        <taxon>Eukaryota</taxon>
        <taxon>Fungi</taxon>
        <taxon>Dikarya</taxon>
        <taxon>Ascomycota</taxon>
        <taxon>Pezizomycotina</taxon>
        <taxon>Leotiomycetes</taxon>
        <taxon>Helotiales</taxon>
        <taxon>Sclerotiniaceae</taxon>
        <taxon>Monilinia</taxon>
    </lineage>
</organism>
<dbReference type="AlphaFoldDB" id="A0A395IT61"/>
<sequence length="350" mass="40787">MASTTLPSYNSPCKPSPLAPKISEASTLATQSSKSTRITNTFFQYREKLSQWHLWTSTNHNSGENPRKPHVRTLSAHDKSYRSLSIFLDSDENFKIYRRFGCLHSRLLLRKQDEIRRLELELDELDDLDEADDAPDKLRARSRIHDVAMERKELAESETLRTRSIILEEIEEKLAAYDDLLLRSKRLNRMNRPSESDYRNVERYIFDKKPLIDEEQGFIYEKKDLVTLREGREGAFLDTMIEKFFRVFHCEFLQSLFCTSTDRAKTNDPNLHYYSKSRKNIFITSLLVLILLILLILPIFILYNLTEHHNLDITYKVSIGVLLVFTLVFSAVLALFTQAKRHEIFGAAAG</sequence>
<dbReference type="EMBL" id="QKRW01000022">
    <property type="protein sequence ID" value="RAL62828.1"/>
    <property type="molecule type" value="Genomic_DNA"/>
</dbReference>
<comment type="caution">
    <text evidence="3">The sequence shown here is derived from an EMBL/GenBank/DDBJ whole genome shotgun (WGS) entry which is preliminary data.</text>
</comment>
<dbReference type="OrthoDB" id="5342093at2759"/>
<protein>
    <recommendedName>
        <fullName evidence="2">DUF6594 domain-containing protein</fullName>
    </recommendedName>
</protein>
<evidence type="ECO:0000256" key="1">
    <source>
        <dbReference type="SAM" id="Phobius"/>
    </source>
</evidence>